<dbReference type="EMBL" id="CM023477">
    <property type="protein sequence ID" value="KAH7937175.1"/>
    <property type="molecule type" value="Genomic_DNA"/>
</dbReference>
<reference evidence="1" key="1">
    <citation type="submission" date="2020-05" db="EMBL/GenBank/DDBJ databases">
        <title>Large-scale comparative analyses of tick genomes elucidate their genetic diversity and vector capacities.</title>
        <authorList>
            <person name="Jia N."/>
            <person name="Wang J."/>
            <person name="Shi W."/>
            <person name="Du L."/>
            <person name="Sun Y."/>
            <person name="Zhan W."/>
            <person name="Jiang J."/>
            <person name="Wang Q."/>
            <person name="Zhang B."/>
            <person name="Ji P."/>
            <person name="Sakyi L.B."/>
            <person name="Cui X."/>
            <person name="Yuan T."/>
            <person name="Jiang B."/>
            <person name="Yang W."/>
            <person name="Lam T.T.-Y."/>
            <person name="Chang Q."/>
            <person name="Ding S."/>
            <person name="Wang X."/>
            <person name="Zhu J."/>
            <person name="Ruan X."/>
            <person name="Zhao L."/>
            <person name="Wei J."/>
            <person name="Que T."/>
            <person name="Du C."/>
            <person name="Cheng J."/>
            <person name="Dai P."/>
            <person name="Han X."/>
            <person name="Huang E."/>
            <person name="Gao Y."/>
            <person name="Liu J."/>
            <person name="Shao H."/>
            <person name="Ye R."/>
            <person name="Li L."/>
            <person name="Wei W."/>
            <person name="Wang X."/>
            <person name="Wang C."/>
            <person name="Yang T."/>
            <person name="Huo Q."/>
            <person name="Li W."/>
            <person name="Guo W."/>
            <person name="Chen H."/>
            <person name="Zhou L."/>
            <person name="Ni X."/>
            <person name="Tian J."/>
            <person name="Zhou Y."/>
            <person name="Sheng Y."/>
            <person name="Liu T."/>
            <person name="Pan Y."/>
            <person name="Xia L."/>
            <person name="Li J."/>
            <person name="Zhao F."/>
            <person name="Cao W."/>
        </authorList>
    </citation>
    <scope>NUCLEOTIDE SEQUENCE</scope>
    <source>
        <strain evidence="1">Dsil-2018</strain>
    </source>
</reference>
<keyword evidence="2" id="KW-1185">Reference proteome</keyword>
<sequence>MCKASIHLPGDTKHPGGYIGQNLFLAPRGNWEQAIRTWWDEHRKTNRDVISRYNFSPRNGHFTQIAWSRTGKVGCGATDCPQLGGRYMVCNYEPGGNMLRQPVYREGWPCSQCPQGMSCTSLDGQESQEMSLCGSESFNCPPEPPALSNRPASTSSPEVPTLLTRPGT</sequence>
<organism evidence="1 2">
    <name type="scientific">Dermacentor silvarum</name>
    <name type="common">Tick</name>
    <dbReference type="NCBI Taxonomy" id="543639"/>
    <lineage>
        <taxon>Eukaryota</taxon>
        <taxon>Metazoa</taxon>
        <taxon>Ecdysozoa</taxon>
        <taxon>Arthropoda</taxon>
        <taxon>Chelicerata</taxon>
        <taxon>Arachnida</taxon>
        <taxon>Acari</taxon>
        <taxon>Parasitiformes</taxon>
        <taxon>Ixodida</taxon>
        <taxon>Ixodoidea</taxon>
        <taxon>Ixodidae</taxon>
        <taxon>Rhipicephalinae</taxon>
        <taxon>Dermacentor</taxon>
    </lineage>
</organism>
<gene>
    <name evidence="1" type="ORF">HPB49_008429</name>
</gene>
<evidence type="ECO:0000313" key="1">
    <source>
        <dbReference type="EMBL" id="KAH7937175.1"/>
    </source>
</evidence>
<dbReference type="Proteomes" id="UP000821865">
    <property type="component" value="Chromosome 8"/>
</dbReference>
<accession>A0ACB8C8K8</accession>
<evidence type="ECO:0000313" key="2">
    <source>
        <dbReference type="Proteomes" id="UP000821865"/>
    </source>
</evidence>
<protein>
    <submittedName>
        <fullName evidence="1">Uncharacterized protein</fullName>
    </submittedName>
</protein>
<name>A0ACB8C8K8_DERSI</name>
<proteinExistence type="predicted"/>
<comment type="caution">
    <text evidence="1">The sequence shown here is derived from an EMBL/GenBank/DDBJ whole genome shotgun (WGS) entry which is preliminary data.</text>
</comment>